<gene>
    <name evidence="3" type="ORF">BN938_2732</name>
</gene>
<dbReference type="InterPro" id="IPR011047">
    <property type="entry name" value="Quinoprotein_ADH-like_sf"/>
</dbReference>
<dbReference type="Pfam" id="PF13360">
    <property type="entry name" value="PQQ_2"/>
    <property type="match status" value="1"/>
</dbReference>
<dbReference type="Proteomes" id="UP000027616">
    <property type="component" value="Chromosome I"/>
</dbReference>
<dbReference type="SMART" id="SM00564">
    <property type="entry name" value="PQQ"/>
    <property type="match status" value="6"/>
</dbReference>
<sequence length="422" mass="47462">MKRIFFVIISLLLLQLASAQNPAIGWRGEERQGIYNESGLLKEWGAEGPKLLWAVENCGKGYSSPTIYGDRIYLTSLTEDEQGEQVVAFTIEGKKLWERAYGRMWGKSFPDARTTPTLYKGRLYVISGVGDVACIDAATGEIVWQREAGVEYGSNLALYGESESPLVFDDKVIYTPGGEKTTIVALNALTGAEVWKTEAIHNQENSYVNPVLITHNGKRQIVTCTGDYLISLDPQSGKVLWKIMPLPQEKRYYPDGKRADTAFTNTPIYHNGKIYLTSGHGQGSQMFEINPESSDVKLLWRNDDQSSQMGGAILIDNVVYAPSWINNSKGNWTAVDWNTGETLYNTEWRNKGSMIYADGMFYCYEDRQGWVALVKPNPQKWEVVSEFRLKGGDGYHWAHPVIHKGILYIRHGNGLLAFEIRC</sequence>
<protein>
    <submittedName>
        <fullName evidence="3">Putative polyvinylalcohol dehydrogenase</fullName>
    </submittedName>
</protein>
<accession>A0A060RAY7</accession>
<dbReference type="InterPro" id="IPR015943">
    <property type="entry name" value="WD40/YVTN_repeat-like_dom_sf"/>
</dbReference>
<evidence type="ECO:0000259" key="2">
    <source>
        <dbReference type="Pfam" id="PF13360"/>
    </source>
</evidence>
<feature type="signal peptide" evidence="1">
    <location>
        <begin position="1"/>
        <end position="19"/>
    </location>
</feature>
<name>A0A060RAY7_9BACT</name>
<dbReference type="OrthoDB" id="1091598at2"/>
<reference evidence="3 4" key="1">
    <citation type="journal article" date="2015" name="Genome Announc.">
        <title>Complete Genome Sequence of the Novel Leech Symbiont Mucinivorans hirudinis M3T.</title>
        <authorList>
            <person name="Nelson M.C."/>
            <person name="Bomar L."/>
            <person name="Graf J."/>
        </authorList>
    </citation>
    <scope>NUCLEOTIDE SEQUENCE [LARGE SCALE GENOMIC DNA]</scope>
    <source>
        <strain evidence="4">M3</strain>
    </source>
</reference>
<dbReference type="STRING" id="1433126.BN938_2732"/>
<dbReference type="InterPro" id="IPR002372">
    <property type="entry name" value="PQQ_rpt_dom"/>
</dbReference>
<dbReference type="KEGG" id="rbc:BN938_2732"/>
<dbReference type="EMBL" id="HG934468">
    <property type="protein sequence ID" value="CDN32801.1"/>
    <property type="molecule type" value="Genomic_DNA"/>
</dbReference>
<evidence type="ECO:0000313" key="4">
    <source>
        <dbReference type="Proteomes" id="UP000027616"/>
    </source>
</evidence>
<proteinExistence type="predicted"/>
<dbReference type="PANTHER" id="PTHR34512">
    <property type="entry name" value="CELL SURFACE PROTEIN"/>
    <property type="match status" value="1"/>
</dbReference>
<feature type="chain" id="PRO_5001585777" evidence="1">
    <location>
        <begin position="20"/>
        <end position="422"/>
    </location>
</feature>
<keyword evidence="4" id="KW-1185">Reference proteome</keyword>
<feature type="domain" description="Pyrrolo-quinoline quinone repeat" evidence="2">
    <location>
        <begin position="84"/>
        <end position="343"/>
    </location>
</feature>
<evidence type="ECO:0000256" key="1">
    <source>
        <dbReference type="SAM" id="SignalP"/>
    </source>
</evidence>
<organism evidence="3 4">
    <name type="scientific">Mucinivorans hirudinis</name>
    <dbReference type="NCBI Taxonomy" id="1433126"/>
    <lineage>
        <taxon>Bacteria</taxon>
        <taxon>Pseudomonadati</taxon>
        <taxon>Bacteroidota</taxon>
        <taxon>Bacteroidia</taxon>
        <taxon>Bacteroidales</taxon>
        <taxon>Rikenellaceae</taxon>
        <taxon>Mucinivorans</taxon>
    </lineage>
</organism>
<evidence type="ECO:0000313" key="3">
    <source>
        <dbReference type="EMBL" id="CDN32801.1"/>
    </source>
</evidence>
<dbReference type="PANTHER" id="PTHR34512:SF30">
    <property type="entry name" value="OUTER MEMBRANE PROTEIN ASSEMBLY FACTOR BAMB"/>
    <property type="match status" value="1"/>
</dbReference>
<dbReference type="HOGENOM" id="CLU_027480_2_2_10"/>
<dbReference type="InterPro" id="IPR018391">
    <property type="entry name" value="PQQ_b-propeller_rpt"/>
</dbReference>
<dbReference type="eggNOG" id="COG1520">
    <property type="taxonomic scope" value="Bacteria"/>
</dbReference>
<keyword evidence="1" id="KW-0732">Signal</keyword>
<dbReference type="SUPFAM" id="SSF50998">
    <property type="entry name" value="Quinoprotein alcohol dehydrogenase-like"/>
    <property type="match status" value="1"/>
</dbReference>
<dbReference type="Gene3D" id="2.130.10.10">
    <property type="entry name" value="YVTN repeat-like/Quinoprotein amine dehydrogenase"/>
    <property type="match status" value="1"/>
</dbReference>
<dbReference type="AlphaFoldDB" id="A0A060RAY7"/>